<dbReference type="Gene3D" id="3.50.30.60">
    <property type="entry name" value="LD-carboxypeptidase A C-terminal domain-like"/>
    <property type="match status" value="1"/>
</dbReference>
<dbReference type="InterPro" id="IPR027478">
    <property type="entry name" value="LdcA_N"/>
</dbReference>
<dbReference type="PANTHER" id="PTHR30237:SF2">
    <property type="entry name" value="MUREIN TETRAPEPTIDE CARBOXYPEPTIDASE"/>
    <property type="match status" value="1"/>
</dbReference>
<keyword evidence="3" id="KW-0645">Protease</keyword>
<evidence type="ECO:0000313" key="9">
    <source>
        <dbReference type="Proteomes" id="UP001623592"/>
    </source>
</evidence>
<evidence type="ECO:0000256" key="5">
    <source>
        <dbReference type="ARBA" id="ARBA00022825"/>
    </source>
</evidence>
<evidence type="ECO:0000259" key="6">
    <source>
        <dbReference type="Pfam" id="PF02016"/>
    </source>
</evidence>
<dbReference type="SUPFAM" id="SSF141986">
    <property type="entry name" value="LD-carboxypeptidase A C-terminal domain-like"/>
    <property type="match status" value="1"/>
</dbReference>
<dbReference type="Gene3D" id="3.40.50.10740">
    <property type="entry name" value="Class I glutamine amidotransferase-like"/>
    <property type="match status" value="1"/>
</dbReference>
<dbReference type="InterPro" id="IPR027461">
    <property type="entry name" value="Carboxypeptidase_A_C_sf"/>
</dbReference>
<keyword evidence="4" id="KW-0378">Hydrolase</keyword>
<feature type="domain" description="LD-carboxypeptidase N-terminal" evidence="6">
    <location>
        <begin position="12"/>
        <end position="128"/>
    </location>
</feature>
<evidence type="ECO:0000313" key="8">
    <source>
        <dbReference type="EMBL" id="MFL0253003.1"/>
    </source>
</evidence>
<reference evidence="8 9" key="1">
    <citation type="submission" date="2024-11" db="EMBL/GenBank/DDBJ databases">
        <authorList>
            <person name="Heng Y.C."/>
            <person name="Lim A.C.H."/>
            <person name="Lee J.K.Y."/>
            <person name="Kittelmann S."/>
        </authorList>
    </citation>
    <scope>NUCLEOTIDE SEQUENCE [LARGE SCALE GENOMIC DNA]</scope>
    <source>
        <strain evidence="8 9">WILCCON 0114</strain>
    </source>
</reference>
<sequence>MIGKKLNYGDTIGIVSPSSPEKPEAIKKGIDYLIKLGFKIKTGKHIYDKWGYLAGTDKDRAEDIMDMFLDKDVDIILCMRGGYGSMRTLPYINFDIIKNNPKIFVGFSDITTYLNTFFTKTGLITFHGPMASSNLEDKHTLKSFLDTLMKENKSYTIENPSEINMKCEVPGKASGNIVGGNLSLINNTIGTPYEVSFENNILFIEDVHEEPYSIDRMLTHLLLCGKLQKCSGFILGQFKNCTLPHYERSLRLEEVIEDRILSLNKPTISNFMSGHDYPKLTLPIGAKAELDCDNRIIKILEPVVL</sequence>
<feature type="domain" description="LD-carboxypeptidase C-terminal" evidence="7">
    <location>
        <begin position="174"/>
        <end position="290"/>
    </location>
</feature>
<keyword evidence="5" id="KW-0720">Serine protease</keyword>
<dbReference type="PIRSF" id="PIRSF028757">
    <property type="entry name" value="LD-carboxypeptidase"/>
    <property type="match status" value="1"/>
</dbReference>
<dbReference type="CDD" id="cd07025">
    <property type="entry name" value="Peptidase_S66"/>
    <property type="match status" value="1"/>
</dbReference>
<gene>
    <name evidence="8" type="ORF">ACJDT4_21575</name>
</gene>
<dbReference type="InterPro" id="IPR029062">
    <property type="entry name" value="Class_I_gatase-like"/>
</dbReference>
<organism evidence="8 9">
    <name type="scientific">Clostridium neuense</name>
    <dbReference type="NCBI Taxonomy" id="1728934"/>
    <lineage>
        <taxon>Bacteria</taxon>
        <taxon>Bacillati</taxon>
        <taxon>Bacillota</taxon>
        <taxon>Clostridia</taxon>
        <taxon>Eubacteriales</taxon>
        <taxon>Clostridiaceae</taxon>
        <taxon>Clostridium</taxon>
    </lineage>
</organism>
<evidence type="ECO:0000256" key="4">
    <source>
        <dbReference type="ARBA" id="ARBA00022801"/>
    </source>
</evidence>
<proteinExistence type="inferred from homology"/>
<evidence type="ECO:0000256" key="1">
    <source>
        <dbReference type="ARBA" id="ARBA00010233"/>
    </source>
</evidence>
<protein>
    <submittedName>
        <fullName evidence="8">LD-carboxypeptidase</fullName>
    </submittedName>
</protein>
<keyword evidence="9" id="KW-1185">Reference proteome</keyword>
<dbReference type="InterPro" id="IPR040449">
    <property type="entry name" value="Peptidase_S66_N"/>
</dbReference>
<dbReference type="Proteomes" id="UP001623592">
    <property type="component" value="Unassembled WGS sequence"/>
</dbReference>
<dbReference type="Pfam" id="PF17676">
    <property type="entry name" value="Peptidase_S66C"/>
    <property type="match status" value="1"/>
</dbReference>
<comment type="similarity">
    <text evidence="1">Belongs to the peptidase S66 family.</text>
</comment>
<keyword evidence="2" id="KW-0121">Carboxypeptidase</keyword>
<evidence type="ECO:0000259" key="7">
    <source>
        <dbReference type="Pfam" id="PF17676"/>
    </source>
</evidence>
<dbReference type="InterPro" id="IPR040921">
    <property type="entry name" value="Peptidase_S66C"/>
</dbReference>
<dbReference type="InterPro" id="IPR003507">
    <property type="entry name" value="S66_fam"/>
</dbReference>
<evidence type="ECO:0000256" key="3">
    <source>
        <dbReference type="ARBA" id="ARBA00022670"/>
    </source>
</evidence>
<comment type="caution">
    <text evidence="8">The sequence shown here is derived from an EMBL/GenBank/DDBJ whole genome shotgun (WGS) entry which is preliminary data.</text>
</comment>
<dbReference type="EMBL" id="JBJIAA010000023">
    <property type="protein sequence ID" value="MFL0253003.1"/>
    <property type="molecule type" value="Genomic_DNA"/>
</dbReference>
<dbReference type="SUPFAM" id="SSF52317">
    <property type="entry name" value="Class I glutamine amidotransferase-like"/>
    <property type="match status" value="1"/>
</dbReference>
<name>A0ABW8TL66_9CLOT</name>
<dbReference type="PANTHER" id="PTHR30237">
    <property type="entry name" value="MURAMOYLTETRAPEPTIDE CARBOXYPEPTIDASE"/>
    <property type="match status" value="1"/>
</dbReference>
<dbReference type="RefSeq" id="WP_406789664.1">
    <property type="nucleotide sequence ID" value="NZ_JBJIAA010000023.1"/>
</dbReference>
<evidence type="ECO:0000256" key="2">
    <source>
        <dbReference type="ARBA" id="ARBA00022645"/>
    </source>
</evidence>
<accession>A0ABW8TL66</accession>
<dbReference type="Pfam" id="PF02016">
    <property type="entry name" value="Peptidase_S66"/>
    <property type="match status" value="1"/>
</dbReference>